<protein>
    <submittedName>
        <fullName evidence="2">Uncharacterized protein</fullName>
    </submittedName>
</protein>
<comment type="caution">
    <text evidence="2">The sequence shown here is derived from an EMBL/GenBank/DDBJ whole genome shotgun (WGS) entry which is preliminary data.</text>
</comment>
<keyword evidence="3" id="KW-1185">Reference proteome</keyword>
<evidence type="ECO:0000256" key="1">
    <source>
        <dbReference type="SAM" id="MobiDB-lite"/>
    </source>
</evidence>
<gene>
    <name evidence="2" type="ORF">WICPIJ_007045</name>
</gene>
<evidence type="ECO:0000313" key="3">
    <source>
        <dbReference type="Proteomes" id="UP000774326"/>
    </source>
</evidence>
<accession>A0A9P8Q396</accession>
<dbReference type="AlphaFoldDB" id="A0A9P8Q396"/>
<sequence>MSFRKFYQMINGSDESQATDNSLLSEHSRLYAVYPTEDPPLQEPQSAGSNNSSFSGRSSISRRQADKNAANLFEAIFKNAPRYTFVIKAQIKSHGINPNNPEDINTTTAGLHVCLDASDNLTFYDFKPPFLKEEIKIIVPLKPLRIFYVEPIKATVAVHPDHKKDSKKQGDALNAGWTPIVQHDKTFRILLACFTKFFNDILTYDTEISSSYRFQTLKFEFRTSLVSKRTKLFHPMQAMKDVHYPIRFCSSIYLKVNVVEPSVELVRVHGTDFRRRSPFQKRILFLQNHLILEFGYSWTATDDYEVNDLRLDTVDLYIDNLKQKIPDPDQVHLPFYDMDFGHRIFEAPNPGQPLRFSDPMNSFKDIIDKLTLC</sequence>
<evidence type="ECO:0000313" key="2">
    <source>
        <dbReference type="EMBL" id="KAH3681974.1"/>
    </source>
</evidence>
<feature type="region of interest" description="Disordered" evidence="1">
    <location>
        <begin position="36"/>
        <end position="61"/>
    </location>
</feature>
<dbReference type="EMBL" id="JAEUBG010004113">
    <property type="protein sequence ID" value="KAH3681974.1"/>
    <property type="molecule type" value="Genomic_DNA"/>
</dbReference>
<name>A0A9P8Q396_WICPI</name>
<feature type="compositionally biased region" description="Low complexity" evidence="1">
    <location>
        <begin position="46"/>
        <end position="61"/>
    </location>
</feature>
<dbReference type="Proteomes" id="UP000774326">
    <property type="component" value="Unassembled WGS sequence"/>
</dbReference>
<proteinExistence type="predicted"/>
<reference evidence="2" key="2">
    <citation type="submission" date="2021-01" db="EMBL/GenBank/DDBJ databases">
        <authorList>
            <person name="Schikora-Tamarit M.A."/>
        </authorList>
    </citation>
    <scope>NUCLEOTIDE SEQUENCE</scope>
    <source>
        <strain evidence="2">CBS2887</strain>
    </source>
</reference>
<reference evidence="2" key="1">
    <citation type="journal article" date="2021" name="Open Biol.">
        <title>Shared evolutionary footprints suggest mitochondrial oxidative damage underlies multiple complex I losses in fungi.</title>
        <authorList>
            <person name="Schikora-Tamarit M.A."/>
            <person name="Marcet-Houben M."/>
            <person name="Nosek J."/>
            <person name="Gabaldon T."/>
        </authorList>
    </citation>
    <scope>NUCLEOTIDE SEQUENCE</scope>
    <source>
        <strain evidence="2">CBS2887</strain>
    </source>
</reference>
<organism evidence="2 3">
    <name type="scientific">Wickerhamomyces pijperi</name>
    <name type="common">Yeast</name>
    <name type="synonym">Pichia pijperi</name>
    <dbReference type="NCBI Taxonomy" id="599730"/>
    <lineage>
        <taxon>Eukaryota</taxon>
        <taxon>Fungi</taxon>
        <taxon>Dikarya</taxon>
        <taxon>Ascomycota</taxon>
        <taxon>Saccharomycotina</taxon>
        <taxon>Saccharomycetes</taxon>
        <taxon>Phaffomycetales</taxon>
        <taxon>Wickerhamomycetaceae</taxon>
        <taxon>Wickerhamomyces</taxon>
    </lineage>
</organism>